<dbReference type="PANTHER" id="PTHR33546:SF1">
    <property type="entry name" value="LARGE, MULTIFUNCTIONAL SECRETED PROTEIN"/>
    <property type="match status" value="1"/>
</dbReference>
<dbReference type="Gene3D" id="1.10.760.10">
    <property type="entry name" value="Cytochrome c-like domain"/>
    <property type="match status" value="1"/>
</dbReference>
<dbReference type="InterPro" id="IPR013427">
    <property type="entry name" value="Haem-bd_dom_put"/>
</dbReference>
<evidence type="ECO:0000313" key="6">
    <source>
        <dbReference type="EMBL" id="HIX55271.1"/>
    </source>
</evidence>
<name>A0A9D2AZW0_9SPHI</name>
<evidence type="ECO:0000256" key="2">
    <source>
        <dbReference type="ARBA" id="ARBA00022723"/>
    </source>
</evidence>
<keyword evidence="1 4" id="KW-0349">Heme</keyword>
<dbReference type="InterPro" id="IPR055557">
    <property type="entry name" value="DUF7133"/>
</dbReference>
<proteinExistence type="predicted"/>
<feature type="domain" description="Cytochrome c" evidence="5">
    <location>
        <begin position="751"/>
        <end position="886"/>
    </location>
</feature>
<dbReference type="SUPFAM" id="SSF46626">
    <property type="entry name" value="Cytochrome c"/>
    <property type="match status" value="1"/>
</dbReference>
<dbReference type="PANTHER" id="PTHR33546">
    <property type="entry name" value="LARGE, MULTIFUNCTIONAL SECRETED PROTEIN-RELATED"/>
    <property type="match status" value="1"/>
</dbReference>
<dbReference type="Pfam" id="PF23500">
    <property type="entry name" value="DUF7133"/>
    <property type="match status" value="1"/>
</dbReference>
<gene>
    <name evidence="6" type="ORF">H9853_09600</name>
</gene>
<accession>A0A9D2AZW0</accession>
<dbReference type="GO" id="GO:0009055">
    <property type="term" value="F:electron transfer activity"/>
    <property type="evidence" value="ECO:0007669"/>
    <property type="project" value="InterPro"/>
</dbReference>
<keyword evidence="2 4" id="KW-0479">Metal-binding</keyword>
<reference evidence="6" key="2">
    <citation type="submission" date="2021-04" db="EMBL/GenBank/DDBJ databases">
        <authorList>
            <person name="Gilroy R."/>
        </authorList>
    </citation>
    <scope>NUCLEOTIDE SEQUENCE</scope>
    <source>
        <strain evidence="6">1719</strain>
    </source>
</reference>
<evidence type="ECO:0000256" key="1">
    <source>
        <dbReference type="ARBA" id="ARBA00022617"/>
    </source>
</evidence>
<dbReference type="Gene3D" id="1.25.10.10">
    <property type="entry name" value="Leucine-rich Repeat Variant"/>
    <property type="match status" value="1"/>
</dbReference>
<dbReference type="SUPFAM" id="SSF50952">
    <property type="entry name" value="Soluble quinoprotein glucose dehydrogenase"/>
    <property type="match status" value="1"/>
</dbReference>
<evidence type="ECO:0000259" key="5">
    <source>
        <dbReference type="PROSITE" id="PS51007"/>
    </source>
</evidence>
<reference evidence="6" key="1">
    <citation type="journal article" date="2021" name="PeerJ">
        <title>Extensive microbial diversity within the chicken gut microbiome revealed by metagenomics and culture.</title>
        <authorList>
            <person name="Gilroy R."/>
            <person name="Ravi A."/>
            <person name="Getino M."/>
            <person name="Pursley I."/>
            <person name="Horton D.L."/>
            <person name="Alikhan N.F."/>
            <person name="Baker D."/>
            <person name="Gharbi K."/>
            <person name="Hall N."/>
            <person name="Watson M."/>
            <person name="Adriaenssens E.M."/>
            <person name="Foster-Nyarko E."/>
            <person name="Jarju S."/>
            <person name="Secka A."/>
            <person name="Antonio M."/>
            <person name="Oren A."/>
            <person name="Chaudhuri R.R."/>
            <person name="La Ragione R."/>
            <person name="Hildebrand F."/>
            <person name="Pallen M.J."/>
        </authorList>
    </citation>
    <scope>NUCLEOTIDE SEQUENCE</scope>
    <source>
        <strain evidence="6">1719</strain>
    </source>
</reference>
<dbReference type="InterPro" id="IPR011041">
    <property type="entry name" value="Quinoprot_gluc/sorb_DH_b-prop"/>
</dbReference>
<dbReference type="InterPro" id="IPR011989">
    <property type="entry name" value="ARM-like"/>
</dbReference>
<dbReference type="Gene3D" id="2.120.10.30">
    <property type="entry name" value="TolB, C-terminal domain"/>
    <property type="match status" value="1"/>
</dbReference>
<evidence type="ECO:0000256" key="4">
    <source>
        <dbReference type="PROSITE-ProRule" id="PRU00433"/>
    </source>
</evidence>
<sequence>MLRNKFWLGASISALALFSCNTQEPRDCDPKTEYLYQSMTDSLVNQLNWPEDLDIKVFADAELVPSPACMAVSAQGDVFAGVDMIGSLGKEMGKGAIVKLVDCNGDGILDDHTVFAEVDNPRGILALGDQVFVLHTRFSKESGTAENMDLIVFEDKNGDGIADGEAKVLVKDLSNPTYLKERGTDHATNGIQMGIDGWIYIAVGDFGYHNATGTDGTQLTMLGGGIIRVRPDGSELEVFTHGLRNVYDVAIDPFMNIFTRDNTNDGGGWNIRFSHQIQSGEYGYPTLFKNFTEEIIPALVDAGGGSGTGALFLNDSRWPEKYNNTPMMADWGRNYVYAHYVTPDGPTYTQEDVEFIQLPQVTDLDMDSGGILYLSAWDGAGYSGSPDKGYIVRAVPKDFKYNPVYGFNKKSDKQLVALLKSKEAKTRLEAQYELLNREPSASVTKSVLKLVNKKSEALEARVAALFTYAQLAGENGVDELIKASKDSDLQEYALKALTDRVAVAKGLSTEVFIDALNSENPRIKQVAIVALGRVGKPEAAEELLKIKVPESFKAPALGTEGPHATPNSDIILPHLAVRSLVALDAVEQVVNALNTEHKDLALWAMRYMHDTRVVDALINYYQEASEADKEKVLHTLARIYNKEDQYDTSWWWGTRPDTHGPYYKTVDWDGTEKIKTFLQDLNTKEGKDSDLYKILNTKYRLNIQSLGTIDLESIVAEEEIDVDLEAIQKEEGQIASTSIEDVLLALQEIDGDVEKGAILFDKQGCRVCHSTSTSEPMKGPFMGQVGSIMNREQIAESILKPNASISQGFATVQITTKQGQMHIGFVTGDSAEKVTIRNVAGQATTISTDDIAERKELEYSMMPEGLANSLSIEEFASLVSYLESQK</sequence>
<dbReference type="PROSITE" id="PS51007">
    <property type="entry name" value="CYTC"/>
    <property type="match status" value="1"/>
</dbReference>
<dbReference type="InterPro" id="IPR016024">
    <property type="entry name" value="ARM-type_fold"/>
</dbReference>
<dbReference type="Proteomes" id="UP000824156">
    <property type="component" value="Unassembled WGS sequence"/>
</dbReference>
<dbReference type="PROSITE" id="PS51257">
    <property type="entry name" value="PROKAR_LIPOPROTEIN"/>
    <property type="match status" value="1"/>
</dbReference>
<dbReference type="AlphaFoldDB" id="A0A9D2AZW0"/>
<evidence type="ECO:0000256" key="3">
    <source>
        <dbReference type="ARBA" id="ARBA00023004"/>
    </source>
</evidence>
<dbReference type="EMBL" id="DXEZ01000265">
    <property type="protein sequence ID" value="HIX55271.1"/>
    <property type="molecule type" value="Genomic_DNA"/>
</dbReference>
<protein>
    <recommendedName>
        <fullName evidence="5">Cytochrome c domain-containing protein</fullName>
    </recommendedName>
</protein>
<organism evidence="6 7">
    <name type="scientific">Candidatus Sphingobacterium stercoripullorum</name>
    <dbReference type="NCBI Taxonomy" id="2838759"/>
    <lineage>
        <taxon>Bacteria</taxon>
        <taxon>Pseudomonadati</taxon>
        <taxon>Bacteroidota</taxon>
        <taxon>Sphingobacteriia</taxon>
        <taxon>Sphingobacteriales</taxon>
        <taxon>Sphingobacteriaceae</taxon>
        <taxon>Sphingobacterium</taxon>
    </lineage>
</organism>
<dbReference type="NCBIfam" id="TIGR02603">
    <property type="entry name" value="CxxCH_TIGR02603"/>
    <property type="match status" value="1"/>
</dbReference>
<dbReference type="InterPro" id="IPR009056">
    <property type="entry name" value="Cyt_c-like_dom"/>
</dbReference>
<dbReference type="InterPro" id="IPR011042">
    <property type="entry name" value="6-blade_b-propeller_TolB-like"/>
</dbReference>
<evidence type="ECO:0000313" key="7">
    <source>
        <dbReference type="Proteomes" id="UP000824156"/>
    </source>
</evidence>
<dbReference type="InterPro" id="IPR036909">
    <property type="entry name" value="Cyt_c-like_dom_sf"/>
</dbReference>
<dbReference type="GO" id="GO:0020037">
    <property type="term" value="F:heme binding"/>
    <property type="evidence" value="ECO:0007669"/>
    <property type="project" value="InterPro"/>
</dbReference>
<dbReference type="GO" id="GO:0046872">
    <property type="term" value="F:metal ion binding"/>
    <property type="evidence" value="ECO:0007669"/>
    <property type="project" value="UniProtKB-KW"/>
</dbReference>
<dbReference type="SUPFAM" id="SSF48371">
    <property type="entry name" value="ARM repeat"/>
    <property type="match status" value="1"/>
</dbReference>
<comment type="caution">
    <text evidence="6">The sequence shown here is derived from an EMBL/GenBank/DDBJ whole genome shotgun (WGS) entry which is preliminary data.</text>
</comment>
<keyword evidence="3 4" id="KW-0408">Iron</keyword>